<reference evidence="1 2" key="1">
    <citation type="submission" date="2016-07" db="EMBL/GenBank/DDBJ databases">
        <title>Complete genome sequence of the Lentzea guizhouensis DHS C013.</title>
        <authorList>
            <person name="Cao C."/>
        </authorList>
    </citation>
    <scope>NUCLEOTIDE SEQUENCE [LARGE SCALE GENOMIC DNA]</scope>
    <source>
        <strain evidence="1 2">DHS C013</strain>
    </source>
</reference>
<proteinExistence type="predicted"/>
<name>A0A1B2HRP7_9PSEU</name>
<dbReference type="EMBL" id="CP016793">
    <property type="protein sequence ID" value="ANZ40420.1"/>
    <property type="molecule type" value="Genomic_DNA"/>
</dbReference>
<gene>
    <name evidence="1" type="ORF">BBK82_34790</name>
</gene>
<accession>A0A1B2HRP7</accession>
<evidence type="ECO:0000313" key="2">
    <source>
        <dbReference type="Proteomes" id="UP000093053"/>
    </source>
</evidence>
<organism evidence="1 2">
    <name type="scientific">Lentzea guizhouensis</name>
    <dbReference type="NCBI Taxonomy" id="1586287"/>
    <lineage>
        <taxon>Bacteria</taxon>
        <taxon>Bacillati</taxon>
        <taxon>Actinomycetota</taxon>
        <taxon>Actinomycetes</taxon>
        <taxon>Pseudonocardiales</taxon>
        <taxon>Pseudonocardiaceae</taxon>
        <taxon>Lentzea</taxon>
    </lineage>
</organism>
<evidence type="ECO:0000313" key="1">
    <source>
        <dbReference type="EMBL" id="ANZ40420.1"/>
    </source>
</evidence>
<keyword evidence="2" id="KW-1185">Reference proteome</keyword>
<dbReference type="KEGG" id="led:BBK82_34790"/>
<sequence>MIDARRALCPEIRLGWTVLFQTSRAQDDHSEGTEGFMRPFRCTASPAFSLALVTTQSRSMPVRISFQDGC</sequence>
<dbReference type="STRING" id="1586287.BBK82_34790"/>
<dbReference type="Proteomes" id="UP000093053">
    <property type="component" value="Chromosome"/>
</dbReference>
<dbReference type="AlphaFoldDB" id="A0A1B2HRP7"/>
<protein>
    <submittedName>
        <fullName evidence="1">Uncharacterized protein</fullName>
    </submittedName>
</protein>